<evidence type="ECO:0000256" key="1">
    <source>
        <dbReference type="SAM" id="MobiDB-lite"/>
    </source>
</evidence>
<dbReference type="InterPro" id="IPR011989">
    <property type="entry name" value="ARM-like"/>
</dbReference>
<gene>
    <name evidence="5" type="ORF">SAY86_016604</name>
</gene>
<feature type="domain" description="Putative E3 ubiquitin-protein ligase LIN ARM repeats" evidence="4">
    <location>
        <begin position="454"/>
        <end position="614"/>
    </location>
</feature>
<dbReference type="PANTHER" id="PTHR35549">
    <property type="entry name" value="OS04G0584500 PROTEIN"/>
    <property type="match status" value="1"/>
</dbReference>
<dbReference type="InterPro" id="IPR016024">
    <property type="entry name" value="ARM-type_fold"/>
</dbReference>
<dbReference type="Pfam" id="PF23654">
    <property type="entry name" value="ARM_LIN_2nd"/>
    <property type="match status" value="1"/>
</dbReference>
<dbReference type="Pfam" id="PF23568">
    <property type="entry name" value="ARM_LIN"/>
    <property type="match status" value="1"/>
</dbReference>
<dbReference type="SUPFAM" id="SSF48371">
    <property type="entry name" value="ARM repeat"/>
    <property type="match status" value="1"/>
</dbReference>
<dbReference type="InterPro" id="IPR055566">
    <property type="entry name" value="ARM_LIN"/>
</dbReference>
<feature type="compositionally biased region" description="Low complexity" evidence="1">
    <location>
        <begin position="64"/>
        <end position="81"/>
    </location>
</feature>
<evidence type="ECO:0008006" key="7">
    <source>
        <dbReference type="Google" id="ProtNLM"/>
    </source>
</evidence>
<evidence type="ECO:0000313" key="6">
    <source>
        <dbReference type="Proteomes" id="UP001346149"/>
    </source>
</evidence>
<name>A0AAN7L9T7_TRANT</name>
<dbReference type="Proteomes" id="UP001346149">
    <property type="component" value="Unassembled WGS sequence"/>
</dbReference>
<dbReference type="InterPro" id="IPR056512">
    <property type="entry name" value="LIN_N"/>
</dbReference>
<reference evidence="5 6" key="1">
    <citation type="journal article" date="2023" name="Hortic Res">
        <title>Pangenome of water caltrop reveals structural variations and asymmetric subgenome divergence after allopolyploidization.</title>
        <authorList>
            <person name="Zhang X."/>
            <person name="Chen Y."/>
            <person name="Wang L."/>
            <person name="Yuan Y."/>
            <person name="Fang M."/>
            <person name="Shi L."/>
            <person name="Lu R."/>
            <person name="Comes H.P."/>
            <person name="Ma Y."/>
            <person name="Chen Y."/>
            <person name="Huang G."/>
            <person name="Zhou Y."/>
            <person name="Zheng Z."/>
            <person name="Qiu Y."/>
        </authorList>
    </citation>
    <scope>NUCLEOTIDE SEQUENCE [LARGE SCALE GENOMIC DNA]</scope>
    <source>
        <strain evidence="5">F231</strain>
    </source>
</reference>
<feature type="domain" description="Putative E3 ubiquitin-protein ligase LIN N-terminal" evidence="2">
    <location>
        <begin position="98"/>
        <end position="330"/>
    </location>
</feature>
<feature type="region of interest" description="Disordered" evidence="1">
    <location>
        <begin position="54"/>
        <end position="90"/>
    </location>
</feature>
<feature type="compositionally biased region" description="Basic residues" evidence="1">
    <location>
        <begin position="54"/>
        <end position="63"/>
    </location>
</feature>
<dbReference type="AlphaFoldDB" id="A0AAN7L9T7"/>
<dbReference type="Gene3D" id="1.25.10.10">
    <property type="entry name" value="Leucine-rich Repeat Variant"/>
    <property type="match status" value="1"/>
</dbReference>
<organism evidence="5 6">
    <name type="scientific">Trapa natans</name>
    <name type="common">Water chestnut</name>
    <dbReference type="NCBI Taxonomy" id="22666"/>
    <lineage>
        <taxon>Eukaryota</taxon>
        <taxon>Viridiplantae</taxon>
        <taxon>Streptophyta</taxon>
        <taxon>Embryophyta</taxon>
        <taxon>Tracheophyta</taxon>
        <taxon>Spermatophyta</taxon>
        <taxon>Magnoliopsida</taxon>
        <taxon>eudicotyledons</taxon>
        <taxon>Gunneridae</taxon>
        <taxon>Pentapetalae</taxon>
        <taxon>rosids</taxon>
        <taxon>malvids</taxon>
        <taxon>Myrtales</taxon>
        <taxon>Lythraceae</taxon>
        <taxon>Trapa</taxon>
    </lineage>
</organism>
<proteinExistence type="predicted"/>
<evidence type="ECO:0000259" key="4">
    <source>
        <dbReference type="Pfam" id="PF23654"/>
    </source>
</evidence>
<keyword evidence="6" id="KW-1185">Reference proteome</keyword>
<evidence type="ECO:0000259" key="2">
    <source>
        <dbReference type="Pfam" id="PF23568"/>
    </source>
</evidence>
<evidence type="ECO:0000259" key="3">
    <source>
        <dbReference type="Pfam" id="PF23628"/>
    </source>
</evidence>
<dbReference type="EMBL" id="JAXQNO010000016">
    <property type="protein sequence ID" value="KAK4782502.1"/>
    <property type="molecule type" value="Genomic_DNA"/>
</dbReference>
<protein>
    <recommendedName>
        <fullName evidence="7">E3 ubiquitin-protein ligase LIN-1</fullName>
    </recommendedName>
</protein>
<sequence length="994" mass="111243">MSSSLQELIAEEAFGFDNGKLSEHRPVRPKQMATSSSRDELLLPIYICRDVRSHDRRKPRNRPRSSSCSERPESAPAASESSLDRRDHRPHEAAMDEVAIKAVASILSGYTGRYLRDPSFRTTIRRKCKSCLMMNRTEEPDHRGAFATLEAGVDNIEKLQMGNTHDKELRVDGDRLRNAIKLLNIVTSLNSKDSSINSSTCGIPNSYLSACAHLYLSVAYKLGKSDRISARHLLQVFVDSPYLARAHLLVDLWEHLFLPHLLHIKVWYSKELESLSGTANGPEKDKRMKELGKVYNKQLDVGTARFGVYYKKWLKVGAEAPPLPYVPMPSVPAYRSSSRRQSSDSNSSMNRNLYQVVFGDKQVRRMSLDHELPREQKSSRNLEIEGDWRVSIHAESYSCSSYDDNASSRRSRSEKQNYLQVFPCQSMEMEYSVSENLNASSRVIDEEDHGGRYSGDLVRAISAICSSDDLAKCEMSVQVIAKARLTSKGDPVMEASVSRAPVVEGMLEVLFASEDDAILELAISLLAETVAKDETSAHVILNSDPQLEVFMRLLKRTSVFLKAAVLLYLLKPMSKQMISTDWVPLVLRVLEFGDQPQILFSVQCLPRTAALYFLGQLLLGFDEDKALENAREVVSLGGLELLIRRICDGELHDRTNAVLITMCCIRADGTSRNYVVENLKMSSLVELLLMEFNTSSWSALNLLAELLLLNRRRQISNLLDQIKRGGGLNIMHILLVHLLKSSAEVRPIIAVILMQMDLLEGHAKCSMFKEEAMEALAGALDCSFYNENVQEKAAKALTMLAGRFTSKGEATAEQWLLQQSGFHEYSSHTFGSKHPAFENSPYLDECEEEEGESWLSKTASILLGNGCNRFLTALSSSIDNGIPVLARASLVTFSWLSRHLNSMGDKDLKSTACSLFIPQMIQSINYDRALEERVLASLSLLNLVKGSGLVNLLLSSLTEGSMSHLRNLSLVTWTAEELITIINTSSNHQYRSPF</sequence>
<accession>A0AAN7L9T7</accession>
<dbReference type="InterPro" id="IPR056514">
    <property type="entry name" value="ARM_LIN_2nd"/>
</dbReference>
<evidence type="ECO:0000313" key="5">
    <source>
        <dbReference type="EMBL" id="KAK4782502.1"/>
    </source>
</evidence>
<dbReference type="PANTHER" id="PTHR35549:SF3">
    <property type="entry name" value="E3 UBIQUITIN-PROTEIN LIGASE LIN"/>
    <property type="match status" value="1"/>
</dbReference>
<comment type="caution">
    <text evidence="5">The sequence shown here is derived from an EMBL/GenBank/DDBJ whole genome shotgun (WGS) entry which is preliminary data.</text>
</comment>
<dbReference type="Pfam" id="PF23628">
    <property type="entry name" value="ARM_LIN_C"/>
    <property type="match status" value="1"/>
</dbReference>
<feature type="domain" description="Putative E3 ubiquitin-protein ligase LIN ARM-like" evidence="3">
    <location>
        <begin position="616"/>
        <end position="982"/>
    </location>
</feature>